<organism evidence="1 2">
    <name type="scientific">Paenibacillus silvestris</name>
    <dbReference type="NCBI Taxonomy" id="2606219"/>
    <lineage>
        <taxon>Bacteria</taxon>
        <taxon>Bacillati</taxon>
        <taxon>Bacillota</taxon>
        <taxon>Bacilli</taxon>
        <taxon>Bacillales</taxon>
        <taxon>Paenibacillaceae</taxon>
        <taxon>Paenibacillus</taxon>
    </lineage>
</organism>
<sequence length="488" mass="53809">MTLSSKHDLSKRRVLIIGTDGLRPDSVDPALMPTCAKLMERGTLFTSFHAAYPSETRVSMTTLTTGVYPGRHGVVSNLMYVQGFGEDGLLQTGNDKHLLAYSQAKSEPFILHPTLGDRLHQYGKHLAVAASSSPGASLLWNLNHPELVINPSSVYGKVELEELHRQLGHVPEEQTKIKKERALWATRSLINNHLKNDQNQVMVLWLSEPDASQHDYGIGSPEHHEALQVVDDCVKEVLQAIERESLSEAIDILWISDHGHSTIQAKGSLQGHMQSAAQELKLQTRFIVTGCYIYVAEEVEETPAEVKALIGWMQSQDWCELVFARDTKYSDLPDVLSLEMLLGSITHERAPLLVIQPKWDNEPNEYGVPGITGALTSSSKLQSSHGTVSPYDMHAFCLGVGSSFKKGHVSDITCGIVDIAPTVCQLIGLSAESGFDGRVLAEGIEPEQIDMSLTQLEVVTKEIENQQNRAGIRLIDVNGTTYIEGYKK</sequence>
<comment type="caution">
    <text evidence="1">The sequence shown here is derived from an EMBL/GenBank/DDBJ whole genome shotgun (WGS) entry which is preliminary data.</text>
</comment>
<dbReference type="AlphaFoldDB" id="A0A6L8USP4"/>
<gene>
    <name evidence="1" type="ORF">GQF01_03130</name>
</gene>
<dbReference type="EMBL" id="WTUZ01000007">
    <property type="protein sequence ID" value="MZQ81128.1"/>
    <property type="molecule type" value="Genomic_DNA"/>
</dbReference>
<dbReference type="RefSeq" id="WP_161405436.1">
    <property type="nucleotide sequence ID" value="NZ_WTUZ01000007.1"/>
</dbReference>
<accession>A0A6L8USP4</accession>
<protein>
    <submittedName>
        <fullName evidence="1">Alkaline phosphatase family protein</fullName>
    </submittedName>
</protein>
<dbReference type="Pfam" id="PF01663">
    <property type="entry name" value="Phosphodiest"/>
    <property type="match status" value="1"/>
</dbReference>
<dbReference type="PANTHER" id="PTHR10151">
    <property type="entry name" value="ECTONUCLEOTIDE PYROPHOSPHATASE/PHOSPHODIESTERASE"/>
    <property type="match status" value="1"/>
</dbReference>
<dbReference type="Gene3D" id="3.40.720.10">
    <property type="entry name" value="Alkaline Phosphatase, subunit A"/>
    <property type="match status" value="2"/>
</dbReference>
<evidence type="ECO:0000313" key="1">
    <source>
        <dbReference type="EMBL" id="MZQ81128.1"/>
    </source>
</evidence>
<dbReference type="Proteomes" id="UP000481087">
    <property type="component" value="Unassembled WGS sequence"/>
</dbReference>
<dbReference type="PANTHER" id="PTHR10151:SF120">
    <property type="entry name" value="BIS(5'-ADENOSYL)-TRIPHOSPHATASE"/>
    <property type="match status" value="1"/>
</dbReference>
<dbReference type="SUPFAM" id="SSF53649">
    <property type="entry name" value="Alkaline phosphatase-like"/>
    <property type="match status" value="1"/>
</dbReference>
<dbReference type="InterPro" id="IPR002591">
    <property type="entry name" value="Phosphodiest/P_Trfase"/>
</dbReference>
<dbReference type="InterPro" id="IPR017850">
    <property type="entry name" value="Alkaline_phosphatase_core_sf"/>
</dbReference>
<evidence type="ECO:0000313" key="2">
    <source>
        <dbReference type="Proteomes" id="UP000481087"/>
    </source>
</evidence>
<proteinExistence type="predicted"/>
<name>A0A6L8USP4_9BACL</name>
<keyword evidence="2" id="KW-1185">Reference proteome</keyword>
<dbReference type="GO" id="GO:0016787">
    <property type="term" value="F:hydrolase activity"/>
    <property type="evidence" value="ECO:0007669"/>
    <property type="project" value="UniProtKB-ARBA"/>
</dbReference>
<reference evidence="1 2" key="1">
    <citation type="submission" date="2019-12" db="EMBL/GenBank/DDBJ databases">
        <title>Paenibacillus sp. nov. sp. isolated from soil.</title>
        <authorList>
            <person name="Kim J."/>
            <person name="Jeong S.E."/>
            <person name="Jung H.S."/>
            <person name="Jeon C.O."/>
        </authorList>
    </citation>
    <scope>NUCLEOTIDE SEQUENCE [LARGE SCALE GENOMIC DNA]</scope>
    <source>
        <strain evidence="1 2">5J-6</strain>
    </source>
</reference>